<dbReference type="Proteomes" id="UP000215509">
    <property type="component" value="Unassembled WGS sequence"/>
</dbReference>
<dbReference type="AlphaFoldDB" id="A0A229UKB7"/>
<accession>A0A229UKB7</accession>
<gene>
    <name evidence="1" type="ORF">CF651_24450</name>
</gene>
<evidence type="ECO:0000313" key="2">
    <source>
        <dbReference type="Proteomes" id="UP000215509"/>
    </source>
</evidence>
<evidence type="ECO:0000313" key="1">
    <source>
        <dbReference type="EMBL" id="OXM83744.1"/>
    </source>
</evidence>
<comment type="caution">
    <text evidence="1">The sequence shown here is derived from an EMBL/GenBank/DDBJ whole genome shotgun (WGS) entry which is preliminary data.</text>
</comment>
<dbReference type="EMBL" id="NMQW01000039">
    <property type="protein sequence ID" value="OXM83744.1"/>
    <property type="molecule type" value="Genomic_DNA"/>
</dbReference>
<organism evidence="1 2">
    <name type="scientific">Paenibacillus rigui</name>
    <dbReference type="NCBI Taxonomy" id="554312"/>
    <lineage>
        <taxon>Bacteria</taxon>
        <taxon>Bacillati</taxon>
        <taxon>Bacillota</taxon>
        <taxon>Bacilli</taxon>
        <taxon>Bacillales</taxon>
        <taxon>Paenibacillaceae</taxon>
        <taxon>Paenibacillus</taxon>
    </lineage>
</organism>
<name>A0A229UKB7_9BACL</name>
<evidence type="ECO:0008006" key="3">
    <source>
        <dbReference type="Google" id="ProtNLM"/>
    </source>
</evidence>
<reference evidence="1 2" key="1">
    <citation type="submission" date="2017-07" db="EMBL/GenBank/DDBJ databases">
        <title>Genome sequencing and assembly of Paenibacillus rigui.</title>
        <authorList>
            <person name="Mayilraj S."/>
        </authorList>
    </citation>
    <scope>NUCLEOTIDE SEQUENCE [LARGE SCALE GENOMIC DNA]</scope>
    <source>
        <strain evidence="1 2">JCM 16352</strain>
    </source>
</reference>
<dbReference type="RefSeq" id="WP_094017501.1">
    <property type="nucleotide sequence ID" value="NZ_NMQW01000039.1"/>
</dbReference>
<protein>
    <recommendedName>
        <fullName evidence="3">Beta-mannanase</fullName>
    </recommendedName>
</protein>
<keyword evidence="2" id="KW-1185">Reference proteome</keyword>
<proteinExistence type="predicted"/>
<sequence length="211" mass="24427">MQWEALSDPYRITKAGSQVQEGEVILTWQWPKDIDYVYVYSFTEGEELPPAQLDPRQLKLFTREEYKTKAGYREKVDYIGVRGYRIFPCLRQSGGLTALRQTDDDNRIRVNGGRAKIRWSVKYGSKLFSKYKTARIQLFCEIPVPQDTLCYVKKEGGSPTGKDDGIAYPFMGDFSVGRTVLPEIEIGKHDVIRVFLADSERDRELFELLYE</sequence>
<dbReference type="OrthoDB" id="2912988at2"/>